<comment type="caution">
    <text evidence="3">The sequence shown here is derived from an EMBL/GenBank/DDBJ whole genome shotgun (WGS) entry which is preliminary data.</text>
</comment>
<evidence type="ECO:0000313" key="2">
    <source>
        <dbReference type="EMBL" id="KAA0046881.1"/>
    </source>
</evidence>
<feature type="region of interest" description="Disordered" evidence="1">
    <location>
        <begin position="1"/>
        <end position="41"/>
    </location>
</feature>
<evidence type="ECO:0000313" key="3">
    <source>
        <dbReference type="EMBL" id="TYK03266.1"/>
    </source>
</evidence>
<evidence type="ECO:0000256" key="1">
    <source>
        <dbReference type="SAM" id="MobiDB-lite"/>
    </source>
</evidence>
<protein>
    <submittedName>
        <fullName evidence="3">CACTA en-spm transposon protein</fullName>
    </submittedName>
</protein>
<evidence type="ECO:0000313" key="4">
    <source>
        <dbReference type="Proteomes" id="UP000321393"/>
    </source>
</evidence>
<accession>A0A5D3BYK4</accession>
<organism evidence="3 5">
    <name type="scientific">Cucumis melo var. makuwa</name>
    <name type="common">Oriental melon</name>
    <dbReference type="NCBI Taxonomy" id="1194695"/>
    <lineage>
        <taxon>Eukaryota</taxon>
        <taxon>Viridiplantae</taxon>
        <taxon>Streptophyta</taxon>
        <taxon>Embryophyta</taxon>
        <taxon>Tracheophyta</taxon>
        <taxon>Spermatophyta</taxon>
        <taxon>Magnoliopsida</taxon>
        <taxon>eudicotyledons</taxon>
        <taxon>Gunneridae</taxon>
        <taxon>Pentapetalae</taxon>
        <taxon>rosids</taxon>
        <taxon>fabids</taxon>
        <taxon>Cucurbitales</taxon>
        <taxon>Cucurbitaceae</taxon>
        <taxon>Benincaseae</taxon>
        <taxon>Cucumis</taxon>
    </lineage>
</organism>
<reference evidence="4 5" key="1">
    <citation type="submission" date="2019-08" db="EMBL/GenBank/DDBJ databases">
        <title>Draft genome sequences of two oriental melons (Cucumis melo L. var makuwa).</title>
        <authorList>
            <person name="Kwon S.-Y."/>
        </authorList>
    </citation>
    <scope>NUCLEOTIDE SEQUENCE [LARGE SCALE GENOMIC DNA]</scope>
    <source>
        <strain evidence="5">cv. Chang Bougi</strain>
        <strain evidence="4">cv. SW 3</strain>
        <tissue evidence="3">Leaf</tissue>
    </source>
</reference>
<feature type="compositionally biased region" description="Polar residues" evidence="1">
    <location>
        <begin position="23"/>
        <end position="41"/>
    </location>
</feature>
<dbReference type="AlphaFoldDB" id="A0A5D3BYK4"/>
<evidence type="ECO:0000313" key="5">
    <source>
        <dbReference type="Proteomes" id="UP000321947"/>
    </source>
</evidence>
<dbReference type="Proteomes" id="UP000321947">
    <property type="component" value="Unassembled WGS sequence"/>
</dbReference>
<dbReference type="EMBL" id="SSTE01013576">
    <property type="protein sequence ID" value="KAA0046881.1"/>
    <property type="molecule type" value="Genomic_DNA"/>
</dbReference>
<dbReference type="EMBL" id="SSTD01015292">
    <property type="protein sequence ID" value="TYK03266.1"/>
    <property type="molecule type" value="Genomic_DNA"/>
</dbReference>
<proteinExistence type="predicted"/>
<name>A0A5D3BYK4_CUCMM</name>
<sequence>MVGSLDDNHEADDEIGSVDPHSVRSSTGNTSDGSSMVSSTHGYSRNIELVKHVERFGRSPIEILIKLKKSVSPWATRFSNTIGNVVREGFPVRCTT</sequence>
<dbReference type="Proteomes" id="UP000321393">
    <property type="component" value="Unassembled WGS sequence"/>
</dbReference>
<gene>
    <name evidence="3" type="ORF">E5676_scaffold298G00910</name>
    <name evidence="2" type="ORF">E6C27_scaffold230G00370</name>
</gene>